<reference evidence="3" key="1">
    <citation type="journal article" date="2016" name="Nature">
        <title>Genome evolution in the allotetraploid frog Xenopus laevis.</title>
        <authorList>
            <person name="Session A.M."/>
            <person name="Uno Y."/>
            <person name="Kwon T."/>
            <person name="Chapman J.A."/>
            <person name="Toyoda A."/>
            <person name="Takahashi S."/>
            <person name="Fukui A."/>
            <person name="Hikosaka A."/>
            <person name="Suzuki A."/>
            <person name="Kondo M."/>
            <person name="van Heeringen S.J."/>
            <person name="Quigley I."/>
            <person name="Heinz S."/>
            <person name="Ogino H."/>
            <person name="Ochi H."/>
            <person name="Hellsten U."/>
            <person name="Lyons J.B."/>
            <person name="Simakov O."/>
            <person name="Putnam N."/>
            <person name="Stites J."/>
            <person name="Kuroki Y."/>
            <person name="Tanaka T."/>
            <person name="Michiue T."/>
            <person name="Watanabe M."/>
            <person name="Bogdanovic O."/>
            <person name="Lister R."/>
            <person name="Georgiou G."/>
            <person name="Paranjpe S.S."/>
            <person name="van Kruijsbergen I."/>
            <person name="Shu S."/>
            <person name="Carlson J."/>
            <person name="Kinoshita T."/>
            <person name="Ohta Y."/>
            <person name="Mawaribuchi S."/>
            <person name="Jenkins J."/>
            <person name="Grimwood J."/>
            <person name="Schmutz J."/>
            <person name="Mitros T."/>
            <person name="Mozaffari S.V."/>
            <person name="Suzuki Y."/>
            <person name="Haramoto Y."/>
            <person name="Yamamoto T.S."/>
            <person name="Takagi C."/>
            <person name="Heald R."/>
            <person name="Miller K."/>
            <person name="Haudenschild C."/>
            <person name="Kitzman J."/>
            <person name="Nakayama T."/>
            <person name="Izutsu Y."/>
            <person name="Robert J."/>
            <person name="Fortriede J."/>
            <person name="Burns K."/>
            <person name="Lotay V."/>
            <person name="Karimi K."/>
            <person name="Yasuoka Y."/>
            <person name="Dichmann D.S."/>
            <person name="Flajnik M.F."/>
            <person name="Houston D.W."/>
            <person name="Shendure J."/>
            <person name="DuPasquier L."/>
            <person name="Vize P.D."/>
            <person name="Zorn A.M."/>
            <person name="Ito M."/>
            <person name="Marcotte E.M."/>
            <person name="Wallingford J.B."/>
            <person name="Ito Y."/>
            <person name="Asashima M."/>
            <person name="Ueno N."/>
            <person name="Matsuda Y."/>
            <person name="Veenstra G.J."/>
            <person name="Fujiyama A."/>
            <person name="Harland R.M."/>
            <person name="Taira M."/>
            <person name="Rokhsar D.S."/>
        </authorList>
    </citation>
    <scope>NUCLEOTIDE SEQUENCE [LARGE SCALE GENOMIC DNA]</scope>
    <source>
        <strain evidence="3">J</strain>
    </source>
</reference>
<sequence>MTKPNFCMRYRIPRNGPVPCCRIHASPFSTVLTKMTSSNNGDLREELTDASLLFPCQRLLVLGFIFSKDTLETIALGECWRLAINCAESDQRDRYLFAIEPDSHFDPVSKFFSFAFIKYGIPFLMLILIPYFMETNLQIN</sequence>
<evidence type="ECO:0000256" key="1">
    <source>
        <dbReference type="SAM" id="Phobius"/>
    </source>
</evidence>
<evidence type="ECO:0000313" key="2">
    <source>
        <dbReference type="EMBL" id="OCT94363.1"/>
    </source>
</evidence>
<accession>A0A974DLY3</accession>
<keyword evidence="1" id="KW-0472">Membrane</keyword>
<dbReference type="AlphaFoldDB" id="A0A974DLY3"/>
<dbReference type="Proteomes" id="UP000694892">
    <property type="component" value="Chromosome 2L"/>
</dbReference>
<proteinExistence type="predicted"/>
<gene>
    <name evidence="2" type="ORF">XELAEV_18012034mg</name>
</gene>
<evidence type="ECO:0000313" key="3">
    <source>
        <dbReference type="Proteomes" id="UP000694892"/>
    </source>
</evidence>
<keyword evidence="1" id="KW-0812">Transmembrane</keyword>
<organism evidence="2 3">
    <name type="scientific">Xenopus laevis</name>
    <name type="common">African clawed frog</name>
    <dbReference type="NCBI Taxonomy" id="8355"/>
    <lineage>
        <taxon>Eukaryota</taxon>
        <taxon>Metazoa</taxon>
        <taxon>Chordata</taxon>
        <taxon>Craniata</taxon>
        <taxon>Vertebrata</taxon>
        <taxon>Euteleostomi</taxon>
        <taxon>Amphibia</taxon>
        <taxon>Batrachia</taxon>
        <taxon>Anura</taxon>
        <taxon>Pipoidea</taxon>
        <taxon>Pipidae</taxon>
        <taxon>Xenopodinae</taxon>
        <taxon>Xenopus</taxon>
        <taxon>Xenopus</taxon>
    </lineage>
</organism>
<keyword evidence="1" id="KW-1133">Transmembrane helix</keyword>
<name>A0A974DLY3_XENLA</name>
<feature type="transmembrane region" description="Helical" evidence="1">
    <location>
        <begin position="111"/>
        <end position="133"/>
    </location>
</feature>
<protein>
    <submittedName>
        <fullName evidence="2">Uncharacterized protein</fullName>
    </submittedName>
</protein>
<dbReference type="EMBL" id="CM004468">
    <property type="protein sequence ID" value="OCT94363.1"/>
    <property type="molecule type" value="Genomic_DNA"/>
</dbReference>